<dbReference type="RefSeq" id="WP_009756508.1">
    <property type="nucleotide sequence ID" value="NZ_AMSI01000006.1"/>
</dbReference>
<evidence type="ECO:0000256" key="4">
    <source>
        <dbReference type="ARBA" id="ARBA00022840"/>
    </source>
</evidence>
<evidence type="ECO:0000259" key="5">
    <source>
        <dbReference type="PROSITE" id="PS50893"/>
    </source>
</evidence>
<reference evidence="6 7" key="1">
    <citation type="journal article" date="2012" name="J. Bacteriol.">
        <title>Genome Sequence of Nitratireductor indicus Type Strain C115.</title>
        <authorList>
            <person name="Lai Q."/>
            <person name="Li G."/>
            <person name="Yu Z."/>
            <person name="Shao Z."/>
        </authorList>
    </citation>
    <scope>NUCLEOTIDE SEQUENCE [LARGE SCALE GENOMIC DNA]</scope>
    <source>
        <strain evidence="6 7">C115</strain>
    </source>
</reference>
<keyword evidence="3" id="KW-0547">Nucleotide-binding</keyword>
<dbReference type="Gene3D" id="3.40.50.300">
    <property type="entry name" value="P-loop containing nucleotide triphosphate hydrolases"/>
    <property type="match status" value="1"/>
</dbReference>
<keyword evidence="4 6" id="KW-0067">ATP-binding</keyword>
<gene>
    <name evidence="6" type="ORF">NA8A_10598</name>
</gene>
<dbReference type="PROSITE" id="PS00211">
    <property type="entry name" value="ABC_TRANSPORTER_1"/>
    <property type="match status" value="1"/>
</dbReference>
<dbReference type="SMART" id="SM00382">
    <property type="entry name" value="AAA"/>
    <property type="match status" value="1"/>
</dbReference>
<dbReference type="Pfam" id="PF00005">
    <property type="entry name" value="ABC_tran"/>
    <property type="match status" value="1"/>
</dbReference>
<dbReference type="InterPro" id="IPR050319">
    <property type="entry name" value="ABC_transp_ATP-bind"/>
</dbReference>
<organism evidence="6 7">
    <name type="scientific">Nitratireductor indicus C115</name>
    <dbReference type="NCBI Taxonomy" id="1231190"/>
    <lineage>
        <taxon>Bacteria</taxon>
        <taxon>Pseudomonadati</taxon>
        <taxon>Pseudomonadota</taxon>
        <taxon>Alphaproteobacteria</taxon>
        <taxon>Hyphomicrobiales</taxon>
        <taxon>Phyllobacteriaceae</taxon>
        <taxon>Nitratireductor</taxon>
    </lineage>
</organism>
<dbReference type="PANTHER" id="PTHR43776">
    <property type="entry name" value="TRANSPORT ATP-BINDING PROTEIN"/>
    <property type="match status" value="1"/>
</dbReference>
<keyword evidence="2" id="KW-0813">Transport</keyword>
<dbReference type="eggNOG" id="COG4608">
    <property type="taxonomic scope" value="Bacteria"/>
</dbReference>
<evidence type="ECO:0000313" key="6">
    <source>
        <dbReference type="EMBL" id="EKF42505.1"/>
    </source>
</evidence>
<dbReference type="SUPFAM" id="SSF52540">
    <property type="entry name" value="P-loop containing nucleoside triphosphate hydrolases"/>
    <property type="match status" value="1"/>
</dbReference>
<protein>
    <submittedName>
        <fullName evidence="6">Putative ATP-binding component of ABC transporter</fullName>
    </submittedName>
</protein>
<dbReference type="EMBL" id="AMSI01000006">
    <property type="protein sequence ID" value="EKF42505.1"/>
    <property type="molecule type" value="Genomic_DNA"/>
</dbReference>
<proteinExistence type="inferred from homology"/>
<dbReference type="InterPro" id="IPR027417">
    <property type="entry name" value="P-loop_NTPase"/>
</dbReference>
<comment type="caution">
    <text evidence="6">The sequence shown here is derived from an EMBL/GenBank/DDBJ whole genome shotgun (WGS) entry which is preliminary data.</text>
</comment>
<evidence type="ECO:0000256" key="3">
    <source>
        <dbReference type="ARBA" id="ARBA00022741"/>
    </source>
</evidence>
<dbReference type="InterPro" id="IPR017871">
    <property type="entry name" value="ABC_transporter-like_CS"/>
</dbReference>
<dbReference type="GO" id="GO:0016887">
    <property type="term" value="F:ATP hydrolysis activity"/>
    <property type="evidence" value="ECO:0007669"/>
    <property type="project" value="InterPro"/>
</dbReference>
<dbReference type="OrthoDB" id="7833162at2"/>
<accession>K2NT50</accession>
<sequence>MDVPLLAAKGLSKTFASRGRRVAALQDVAFTLKRGETLGLVGPSGSGKSTLARVLMRLIEPQAGSIHFNGDDWLKLEGRALRERRGAIQMVFQDPLSAFNPRATIGSALAAPLRVHGFADGVAELLARVGLTASLAERGIHEVSGGQRQRVAIARALATRPSVIVFDEAVSALDASVRGQILQLIADLQQSEGLAYLFVSHDLAAVRVIAHRIAVMDQGRIVECGPTQDVVSNPQSSTLKALVAAVPRLRKGG</sequence>
<dbReference type="InterPro" id="IPR003593">
    <property type="entry name" value="AAA+_ATPase"/>
</dbReference>
<dbReference type="AlphaFoldDB" id="K2NT50"/>
<evidence type="ECO:0000256" key="1">
    <source>
        <dbReference type="ARBA" id="ARBA00005417"/>
    </source>
</evidence>
<dbReference type="InterPro" id="IPR003439">
    <property type="entry name" value="ABC_transporter-like_ATP-bd"/>
</dbReference>
<feature type="domain" description="ABC transporter" evidence="5">
    <location>
        <begin position="6"/>
        <end position="243"/>
    </location>
</feature>
<evidence type="ECO:0000256" key="2">
    <source>
        <dbReference type="ARBA" id="ARBA00022448"/>
    </source>
</evidence>
<evidence type="ECO:0000313" key="7">
    <source>
        <dbReference type="Proteomes" id="UP000007374"/>
    </source>
</evidence>
<dbReference type="PROSITE" id="PS50893">
    <property type="entry name" value="ABC_TRANSPORTER_2"/>
    <property type="match status" value="1"/>
</dbReference>
<dbReference type="PANTHER" id="PTHR43776:SF7">
    <property type="entry name" value="D,D-DIPEPTIDE TRANSPORT ATP-BINDING PROTEIN DDPF-RELATED"/>
    <property type="match status" value="1"/>
</dbReference>
<dbReference type="PATRIC" id="fig|1231190.3.peg.2211"/>
<dbReference type="GO" id="GO:0055085">
    <property type="term" value="P:transmembrane transport"/>
    <property type="evidence" value="ECO:0007669"/>
    <property type="project" value="UniProtKB-ARBA"/>
</dbReference>
<name>K2NT50_9HYPH</name>
<dbReference type="Proteomes" id="UP000007374">
    <property type="component" value="Unassembled WGS sequence"/>
</dbReference>
<dbReference type="STRING" id="721133.SAMN05216176_106152"/>
<dbReference type="CDD" id="cd03257">
    <property type="entry name" value="ABC_NikE_OppD_transporters"/>
    <property type="match status" value="1"/>
</dbReference>
<dbReference type="GO" id="GO:0005524">
    <property type="term" value="F:ATP binding"/>
    <property type="evidence" value="ECO:0007669"/>
    <property type="project" value="UniProtKB-KW"/>
</dbReference>
<keyword evidence="7" id="KW-1185">Reference proteome</keyword>
<comment type="similarity">
    <text evidence="1">Belongs to the ABC transporter superfamily.</text>
</comment>